<protein>
    <submittedName>
        <fullName evidence="1">29406_t:CDS:1</fullName>
    </submittedName>
</protein>
<dbReference type="Proteomes" id="UP000789920">
    <property type="component" value="Unassembled WGS sequence"/>
</dbReference>
<feature type="non-terminal residue" evidence="1">
    <location>
        <position position="133"/>
    </location>
</feature>
<evidence type="ECO:0000313" key="1">
    <source>
        <dbReference type="EMBL" id="CAG8671134.1"/>
    </source>
</evidence>
<organism evidence="1 2">
    <name type="scientific">Racocetra persica</name>
    <dbReference type="NCBI Taxonomy" id="160502"/>
    <lineage>
        <taxon>Eukaryota</taxon>
        <taxon>Fungi</taxon>
        <taxon>Fungi incertae sedis</taxon>
        <taxon>Mucoromycota</taxon>
        <taxon>Glomeromycotina</taxon>
        <taxon>Glomeromycetes</taxon>
        <taxon>Diversisporales</taxon>
        <taxon>Gigasporaceae</taxon>
        <taxon>Racocetra</taxon>
    </lineage>
</organism>
<comment type="caution">
    <text evidence="1">The sequence shown here is derived from an EMBL/GenBank/DDBJ whole genome shotgun (WGS) entry which is preliminary data.</text>
</comment>
<accession>A0ACA9NRC7</accession>
<reference evidence="1" key="1">
    <citation type="submission" date="2021-06" db="EMBL/GenBank/DDBJ databases">
        <authorList>
            <person name="Kallberg Y."/>
            <person name="Tangrot J."/>
            <person name="Rosling A."/>
        </authorList>
    </citation>
    <scope>NUCLEOTIDE SEQUENCE</scope>
    <source>
        <strain evidence="1">MA461A</strain>
    </source>
</reference>
<gene>
    <name evidence="1" type="ORF">RPERSI_LOCUS8687</name>
</gene>
<keyword evidence="2" id="KW-1185">Reference proteome</keyword>
<name>A0ACA9NRC7_9GLOM</name>
<sequence length="133" mass="16307">MTKERAQEILNVIDNGEFLIRVKFIRNNSVYEDESQTKITFKIINKYKPIRESKKASKKCQRWSKCYTYKENEPGFWVRIDEKFLVREIKHFDQAKREYRFTEIRQQKINDWKKKIRISDARIQDVAELEKIL</sequence>
<dbReference type="EMBL" id="CAJVQC010015858">
    <property type="protein sequence ID" value="CAG8671134.1"/>
    <property type="molecule type" value="Genomic_DNA"/>
</dbReference>
<proteinExistence type="predicted"/>
<evidence type="ECO:0000313" key="2">
    <source>
        <dbReference type="Proteomes" id="UP000789920"/>
    </source>
</evidence>